<gene>
    <name evidence="2" type="ORF">K443DRAFT_116395</name>
</gene>
<evidence type="ECO:0000313" key="2">
    <source>
        <dbReference type="EMBL" id="KIJ90577.1"/>
    </source>
</evidence>
<dbReference type="SUPFAM" id="SSF55658">
    <property type="entry name" value="L9 N-domain-like"/>
    <property type="match status" value="1"/>
</dbReference>
<evidence type="ECO:0000313" key="3">
    <source>
        <dbReference type="Proteomes" id="UP000054477"/>
    </source>
</evidence>
<name>A0A0C9X217_9AGAR</name>
<dbReference type="EMBL" id="KN839150">
    <property type="protein sequence ID" value="KIJ90577.1"/>
    <property type="molecule type" value="Genomic_DNA"/>
</dbReference>
<dbReference type="Gene3D" id="3.40.970.10">
    <property type="entry name" value="Ribonuclease H1, N-terminal domain"/>
    <property type="match status" value="1"/>
</dbReference>
<keyword evidence="3" id="KW-1185">Reference proteome</keyword>
<feature type="non-terminal residue" evidence="2">
    <location>
        <position position="1"/>
    </location>
</feature>
<reference evidence="3" key="2">
    <citation type="submission" date="2015-01" db="EMBL/GenBank/DDBJ databases">
        <title>Evolutionary Origins and Diversification of the Mycorrhizal Mutualists.</title>
        <authorList>
            <consortium name="DOE Joint Genome Institute"/>
            <consortium name="Mycorrhizal Genomics Consortium"/>
            <person name="Kohler A."/>
            <person name="Kuo A."/>
            <person name="Nagy L.G."/>
            <person name="Floudas D."/>
            <person name="Copeland A."/>
            <person name="Barry K.W."/>
            <person name="Cichocki N."/>
            <person name="Veneault-Fourrey C."/>
            <person name="LaButti K."/>
            <person name="Lindquist E.A."/>
            <person name="Lipzen A."/>
            <person name="Lundell T."/>
            <person name="Morin E."/>
            <person name="Murat C."/>
            <person name="Riley R."/>
            <person name="Ohm R."/>
            <person name="Sun H."/>
            <person name="Tunlid A."/>
            <person name="Henrissat B."/>
            <person name="Grigoriev I.V."/>
            <person name="Hibbett D.S."/>
            <person name="Martin F."/>
        </authorList>
    </citation>
    <scope>NUCLEOTIDE SEQUENCE [LARGE SCALE GENOMIC DNA]</scope>
    <source>
        <strain evidence="3">LaAM-08-1</strain>
    </source>
</reference>
<reference evidence="2 3" key="1">
    <citation type="submission" date="2014-04" db="EMBL/GenBank/DDBJ databases">
        <authorList>
            <consortium name="DOE Joint Genome Institute"/>
            <person name="Kuo A."/>
            <person name="Kohler A."/>
            <person name="Nagy L.G."/>
            <person name="Floudas D."/>
            <person name="Copeland A."/>
            <person name="Barry K.W."/>
            <person name="Cichocki N."/>
            <person name="Veneault-Fourrey C."/>
            <person name="LaButti K."/>
            <person name="Lindquist E.A."/>
            <person name="Lipzen A."/>
            <person name="Lundell T."/>
            <person name="Morin E."/>
            <person name="Murat C."/>
            <person name="Sun H."/>
            <person name="Tunlid A."/>
            <person name="Henrissat B."/>
            <person name="Grigoriev I.V."/>
            <person name="Hibbett D.S."/>
            <person name="Martin F."/>
            <person name="Nordberg H.P."/>
            <person name="Cantor M.N."/>
            <person name="Hua S.X."/>
        </authorList>
    </citation>
    <scope>NUCLEOTIDE SEQUENCE [LARGE SCALE GENOMIC DNA]</scope>
    <source>
        <strain evidence="2 3">LaAM-08-1</strain>
    </source>
</reference>
<dbReference type="Pfam" id="PF01693">
    <property type="entry name" value="Cauli_VI"/>
    <property type="match status" value="1"/>
</dbReference>
<feature type="domain" description="Ribonuclease H1 N-terminal" evidence="1">
    <location>
        <begin position="1"/>
        <end position="45"/>
    </location>
</feature>
<dbReference type="InterPro" id="IPR011320">
    <property type="entry name" value="RNase_H1_N"/>
</dbReference>
<dbReference type="OrthoDB" id="3270804at2759"/>
<sequence>KYYVVLVGKKTGVFWEEWVNVEPLIKKVSGARHKSFRTHDEALTFYLDAKTQSKVRVVRNPGDDCIYGPISQAMQ</sequence>
<dbReference type="AlphaFoldDB" id="A0A0C9X217"/>
<protein>
    <submittedName>
        <fullName evidence="2">Unplaced genomic scaffold K443scaffold_615, whole genome shotgun sequence</fullName>
    </submittedName>
</protein>
<dbReference type="InterPro" id="IPR037056">
    <property type="entry name" value="RNase_H1_N_sf"/>
</dbReference>
<accession>A0A0C9X217</accession>
<dbReference type="InterPro" id="IPR009027">
    <property type="entry name" value="Ribosomal_bL9/RNase_H1_N"/>
</dbReference>
<organism evidence="2 3">
    <name type="scientific">Laccaria amethystina LaAM-08-1</name>
    <dbReference type="NCBI Taxonomy" id="1095629"/>
    <lineage>
        <taxon>Eukaryota</taxon>
        <taxon>Fungi</taxon>
        <taxon>Dikarya</taxon>
        <taxon>Basidiomycota</taxon>
        <taxon>Agaricomycotina</taxon>
        <taxon>Agaricomycetes</taxon>
        <taxon>Agaricomycetidae</taxon>
        <taxon>Agaricales</taxon>
        <taxon>Agaricineae</taxon>
        <taxon>Hydnangiaceae</taxon>
        <taxon>Laccaria</taxon>
    </lineage>
</organism>
<proteinExistence type="predicted"/>
<dbReference type="Proteomes" id="UP000054477">
    <property type="component" value="Unassembled WGS sequence"/>
</dbReference>
<evidence type="ECO:0000259" key="1">
    <source>
        <dbReference type="Pfam" id="PF01693"/>
    </source>
</evidence>
<dbReference type="HOGENOM" id="CLU_156966_0_0_1"/>